<dbReference type="RefSeq" id="XP_001429151.1">
    <property type="nucleotide sequence ID" value="XM_001429114.1"/>
</dbReference>
<feature type="region of interest" description="Disordered" evidence="3">
    <location>
        <begin position="1707"/>
        <end position="1728"/>
    </location>
</feature>
<sequence>MADKKQQAQAKPGVKFQDQPAGVQQVENKPQVIYKNATEQKDQALKQFNKVQTLFKTYTASDPQCIRKDTAQSLKSLLASLRDCMQVLNIGTFEDKNSNYYLIYNGTVYIFDICRVLRKSIYQYIAIEFLAFCITSMEGCLVLTSIKYLDWRIKLYAELAHIYHSLQSKACAYRTIDLGLQKVQELRELEEMDPPLMDYMDKILKQNTRLLKILELKFKVQAGVFNVDQWKKKIEEFGQDKEARCLAIIESLRFSPPNLSNTVKQTHVGNQLKEQLVQVSFDLLKNDMERIAIALEQQMDRITKTVEFKSKNILDELERNDMTKKRREFEASLIKEKEWRALADGLPLEYQIELAHHAYDVGNTKVFEDISNSAYVRCKYRRIECPYIQDVNILISTNPYPNIPNGYDKIQIDINEANLRTELKRLRNKNKGDQQQQQQQTQKKDDKKDNKKQPQQQEQEKQQTDQVGLGVQATDSELAQINHNYIYLVYKKSMTPDNAIYEIDVVMADEEQGPVEKMNQGYRAIAIPIKQYTGVREKYKTVPYLLLKHTMNELSDENEKMTLLVGIKPLFGKNPLIRPDFGFQKINLDLRQTPKEFIRSPGMDYIYFTYKTDKYYFVKERELQILIHFIKLEKSYQKDVSQSIEDDSRLELEICYDLQSLKELMDMISSCLVGPLGIHFLKEKRDFLSQLVFLLWRKYFLPPLYQMQFIQELLITQEMSKQDYSRYDKLIQTAREIFKNGLLVLNEILFKIPYVDIILLCKVNLSLAKFLEEEKEAQIAEENLKICIDRIIQHRNSLTVRGVDSSKDLFLPFAATCSNYKIDEMMNRMREAWINQKNQINREIRIKNRSNNKKQQLEDDELNEEEYELLEAYQSLLGDDNKDTSTLSIQQKINETDLIINALHADLTVALYRCQLKAGLDIQKNSIKKTSLEEEVEGVSQAIQKKMSIMQGETAQTIKKNVNQLQSTLQKEGKLKPPKPVIHQFETEIMNQANKNPYANCLLFMLMASIKQKQTEQRSFLVDSLKYLQQAEKEEQLHIENGINDAIFVMSTLCDNIDTQTTSNNVFPYNMLYNPQYIKSTQVPRKPILISRNSESVTFKLPPFKPKLLDMIAIDQAKKTITSMAIFGKISANGVKCITHLQKIGAIVTMNGLQRNEKYCFAVAAYDGTEGVSNGIGETGDDITTLHPLPLPLLASYLCKVAYQLSNFDICEEAADFCIMQFTEDSEFIDRQLHNELNPIHIKRLLQQRIKSVSLMEIQNLTETLLIKAKCLQKKIANTGTQAQKHIVLLKICNYLLLSLETSLCCRHFTIAKRIVAELYNMLESFQQEKPLQVFHLLLKAQIIIVEIPKQYWDANLRILSAKFTYEILKVCMKLNEITLGRRVITAELQSFNRKWYQVPKIIMIEQVEDTKKDTKKDVKKGGKPQQIDEPAQPPKQVPKLIRELYEVNSTVQDYLEETLLAMNDEFGDYVPSFVEKWKEQIDQLIPYMENPADQIDKIFSELSIRLEYWECIKDLSTATQKLPKQHPIYIEMLCKLIRRMIQTVFNEQFQPSVAIANDITQIQQKCIQLDIEFYPALLPELIIDKNTNKVGNDDAIQLFEEYNTKKTQLLEQLKNEGQTINRFGIMSKAKRFEYVQLWRSELSYLKAILSYKSNRIRLVDVDCFVSVFNLDIEHLKELINENDSQKQVKQQQQALQQQKEQQLQQLQQQAQQKQPPAKQPPGKQQVQQPVVELSEEEELIQLSTQIIKNVADACGFAVWSKQYIVMLNHVKFLYNFLLKEQITPFIHQGQCWQDLCFIGNCINTLIKEVKDHGWFQVKEQAENELALQPHMQQQDYVFEPPLPNTEPIRPSLLTQLSKDCWFSKYKDMDLLANIMAYIVQSLMVEQKWNSLIGISRQFCNLTTHYYSQYILPFTIHAQTILFKEAQNKTQLKQEELNARTQAFQVWEQTKKKKTRSSLLTQEIPQEEQDYRADKEMLLQQIHLLQQKQDFIENQLKVSEKLIQEINRDANQALENLKQARKLYEKFAIDDELLSKESIQLEFNSEQYLLKQTTLDKKQLQLMDQTLKQKKKNHKQFGMQVISKYKLTCELLHKRQEKFAQALALKELGSLNFAMQNYAQAEESWSESLDTIFQRIFVLKSSAFRQIIQECNKNNQLLAQTYGIQQCLIGVTLCSILAYNCYYSNCHQQRESAILASELVSSVLKLQMINGLDWQAFIHTKEVAIGNIFNDRYVLDPAELALSCERCAWLLLDRDEALRAVPLINLLGELSNRLQSNFYSVRAKLLRSIALSSIGYINQAYQALLQIASEKDLPDQSTSLWQSRVSGKWWYSNLEWNNSIPPYDEKHTQLTEKILKELELTREFGLKYGLQNENIFNYAVALLVYNIHSGDIIEKWEINDLRCKFLIKVETILRNTLNKLNQEEQIEQRILTKPKEEILADPKMEDYYHLQGTSKQIGVTNNQEALTYLQKREERMYMMARSRNLMAKVNVSMGQITRALYIFKYAIENLQTYTLELSTNENGEELENLPWDQLKPQGVVEDKKGAKKAPEKKGKEGKESKDKPIADEVPAVKTDAQLKLEETILQIVEARKTRHSLNIYYWIKLRTELTLLLYRHNRHEEALELMEALMNDCKQFNDNYHQRLIIEYQARIQFKKGKSTESIKKFKEAIEIGQKNFHQDPQMIVLYGDLGEIYYEKNELQEAKQQFYDAYQMAEQLMQMINYGYGVVPNWNQKCGQEKIQICQDLCVPLEIEQEILKKTDKQIKTTKKDEKKKDDGKFARKGADKQTKKENIDKPQMPIKGLNQLPNFNFIQPTKLTYTTVDIDTINNTQYQYNCYIKNIELWQRASLRYVDIMITLNQANENSTISIDSQESSLASDSESDKSSVKDIFDINVISEIVNKIDTSISKSINVPISFRLELYYQQSKIFKMRFVQLLLNLQQKYFMKYLSGKNKKYAEFYEKRPHRDLVRNKYFLLVPPFCQLLKEQGLQYLMQAKESLSKAISVIRGEAVLFEYNRKPEDILVAMAEICLFIREYRVRQGYRYVKVDYLQSLINSKNTEQNKIDLEQQLISMERSDRLEQLNLELEAQSYLKYAIELVKARQELLENFAAVALTPLPDVNKLALEIYTEIIEQDYQYKKKYNPMLFDESKKKVGVSSMDVLQFIQKVWREAKVMTFSGAYLQRMISKTHRFLKLHMQSYQKCLITSLEVAPKNDVNAVFIDEGTIVTKLLYNPVAHEFKILYVLGGLNKEKIITSLSKEEKDKLIISDEKNVLYGNIYITDANVSMLLQDALNLQSKMKESDQQSQKMKERDYKHHKKAFYKLIEQIGFYFFQKPSTIQMQNGQATETVKKSVAFKKSESFMQEQNEPDILAKYETIVPELTHENIAILINLFNDQGQFQDITIIRNINEIINTFKLILNIILLIGLNLFKLSIKYNLKENLLQQKCLQHDQDYLAVQIGLENIEENKYFCPQCLIELVTTKDLILISQANKQIQIKKKQVSKTIQDECQQKISLIQNLKNNLEELQLPLKQVFTQITGEIEELEKVTYNKLQQSQMINSETENLNQELQLLIDEESGLSTSEDNDDQLKKQILLQIKFSFYQTRLNEILQQFDKIQNLHNNNSDSSSLQNKKTISQNCKTHNEQIKMLLIDEKNQVKKFACVECISETQGKYISPAQLKQSFDNYQLQQEKSLKKFQLLKKESKNKNIGFLNKIRDMQIQNINLCVKQLEENEKSFEKIIEATLQFKDQNILQMDQDQQLKLLEPVYSNQSPNHYFQIIKRQLDQDKSLTLKLEQSMEELNKFVIKNSTKSILNIQSMKSY</sequence>
<feature type="region of interest" description="Disordered" evidence="3">
    <location>
        <begin position="2763"/>
        <end position="2799"/>
    </location>
</feature>
<reference evidence="4 5" key="1">
    <citation type="journal article" date="2006" name="Nature">
        <title>Global trends of whole-genome duplications revealed by the ciliate Paramecium tetraurelia.</title>
        <authorList>
            <consortium name="Genoscope"/>
            <person name="Aury J.-M."/>
            <person name="Jaillon O."/>
            <person name="Duret L."/>
            <person name="Noel B."/>
            <person name="Jubin C."/>
            <person name="Porcel B.M."/>
            <person name="Segurens B."/>
            <person name="Daubin V."/>
            <person name="Anthouard V."/>
            <person name="Aiach N."/>
            <person name="Arnaiz O."/>
            <person name="Billaut A."/>
            <person name="Beisson J."/>
            <person name="Blanc I."/>
            <person name="Bouhouche K."/>
            <person name="Camara F."/>
            <person name="Duharcourt S."/>
            <person name="Guigo R."/>
            <person name="Gogendeau D."/>
            <person name="Katinka M."/>
            <person name="Keller A.-M."/>
            <person name="Kissmehl R."/>
            <person name="Klotz C."/>
            <person name="Koll F."/>
            <person name="Le Moue A."/>
            <person name="Lepere C."/>
            <person name="Malinsky S."/>
            <person name="Nowacki M."/>
            <person name="Nowak J.K."/>
            <person name="Plattner H."/>
            <person name="Poulain J."/>
            <person name="Ruiz F."/>
            <person name="Serrano V."/>
            <person name="Zagulski M."/>
            <person name="Dessen P."/>
            <person name="Betermier M."/>
            <person name="Weissenbach J."/>
            <person name="Scarpelli C."/>
            <person name="Schachter V."/>
            <person name="Sperling L."/>
            <person name="Meyer E."/>
            <person name="Cohen J."/>
            <person name="Wincker P."/>
        </authorList>
    </citation>
    <scope>NUCLEOTIDE SEQUENCE [LARGE SCALE GENOMIC DNA]</scope>
    <source>
        <strain evidence="4 5">Stock d4-2</strain>
    </source>
</reference>
<protein>
    <submittedName>
        <fullName evidence="4">Uncharacterized protein</fullName>
    </submittedName>
</protein>
<feature type="region of interest" description="Disordered" evidence="3">
    <location>
        <begin position="1414"/>
        <end position="1434"/>
    </location>
</feature>
<feature type="region of interest" description="Disordered" evidence="3">
    <location>
        <begin position="2540"/>
        <end position="2568"/>
    </location>
</feature>
<dbReference type="EMBL" id="CT868015">
    <property type="protein sequence ID" value="CAK61753.1"/>
    <property type="molecule type" value="Genomic_DNA"/>
</dbReference>
<dbReference type="eggNOG" id="ENOG502QVDY">
    <property type="taxonomic scope" value="Eukaryota"/>
</dbReference>
<dbReference type="InterPro" id="IPR011990">
    <property type="entry name" value="TPR-like_helical_dom_sf"/>
</dbReference>
<dbReference type="InParanoid" id="A0BT86"/>
<dbReference type="Pfam" id="PF13424">
    <property type="entry name" value="TPR_12"/>
    <property type="match status" value="1"/>
</dbReference>
<dbReference type="OrthoDB" id="2104158at2759"/>
<accession>A0BT86</accession>
<dbReference type="PANTHER" id="PTHR33487">
    <property type="entry name" value="CILIA- AND FLAGELLA-ASSOCIATED PROTEIN 54"/>
    <property type="match status" value="1"/>
</dbReference>
<feature type="compositionally biased region" description="Basic and acidic residues" evidence="3">
    <location>
        <begin position="2763"/>
        <end position="2794"/>
    </location>
</feature>
<dbReference type="HOGENOM" id="CLU_224290_0_0_1"/>
<feature type="compositionally biased region" description="Basic and acidic residues" evidence="3">
    <location>
        <begin position="2540"/>
        <end position="2566"/>
    </location>
</feature>
<feature type="compositionally biased region" description="Basic and acidic residues" evidence="3">
    <location>
        <begin position="442"/>
        <end position="463"/>
    </location>
</feature>
<gene>
    <name evidence="4" type="ORF">GSPATT00031985001</name>
</gene>
<dbReference type="GeneID" id="5014935"/>
<dbReference type="OMA" id="KIDEMMN"/>
<evidence type="ECO:0000313" key="4">
    <source>
        <dbReference type="EMBL" id="CAK61753.1"/>
    </source>
</evidence>
<dbReference type="Proteomes" id="UP000000600">
    <property type="component" value="Unassembled WGS sequence"/>
</dbReference>
<evidence type="ECO:0000313" key="5">
    <source>
        <dbReference type="Proteomes" id="UP000000600"/>
    </source>
</evidence>
<feature type="repeat" description="TPR" evidence="1">
    <location>
        <begin position="2684"/>
        <end position="2717"/>
    </location>
</feature>
<feature type="region of interest" description="Disordered" evidence="3">
    <location>
        <begin position="426"/>
        <end position="467"/>
    </location>
</feature>
<keyword evidence="5" id="KW-1185">Reference proteome</keyword>
<evidence type="ECO:0000256" key="2">
    <source>
        <dbReference type="SAM" id="Coils"/>
    </source>
</evidence>
<keyword evidence="1" id="KW-0802">TPR repeat</keyword>
<dbReference type="InterPro" id="IPR019734">
    <property type="entry name" value="TPR_rpt"/>
</dbReference>
<dbReference type="SMART" id="SM00028">
    <property type="entry name" value="TPR"/>
    <property type="match status" value="4"/>
</dbReference>
<feature type="coiled-coil region" evidence="2">
    <location>
        <begin position="1975"/>
        <end position="2027"/>
    </location>
</feature>
<feature type="region of interest" description="Disordered" evidence="3">
    <location>
        <begin position="1"/>
        <end position="23"/>
    </location>
</feature>
<dbReference type="SUPFAM" id="SSF48452">
    <property type="entry name" value="TPR-like"/>
    <property type="match status" value="1"/>
</dbReference>
<dbReference type="PROSITE" id="PS50005">
    <property type="entry name" value="TPR"/>
    <property type="match status" value="1"/>
</dbReference>
<evidence type="ECO:0000256" key="3">
    <source>
        <dbReference type="SAM" id="MobiDB-lite"/>
    </source>
</evidence>
<proteinExistence type="predicted"/>
<keyword evidence="2" id="KW-0175">Coiled coil</keyword>
<dbReference type="KEGG" id="ptm:GSPATT00031985001"/>
<dbReference type="Gene3D" id="1.25.40.10">
    <property type="entry name" value="Tetratricopeptide repeat domain"/>
    <property type="match status" value="1"/>
</dbReference>
<dbReference type="PANTHER" id="PTHR33487:SF1">
    <property type="entry name" value="CILIA- AND FLAGELLA-ASSOCIATED PROTEIN 54"/>
    <property type="match status" value="1"/>
</dbReference>
<organism evidence="4 5">
    <name type="scientific">Paramecium tetraurelia</name>
    <dbReference type="NCBI Taxonomy" id="5888"/>
    <lineage>
        <taxon>Eukaryota</taxon>
        <taxon>Sar</taxon>
        <taxon>Alveolata</taxon>
        <taxon>Ciliophora</taxon>
        <taxon>Intramacronucleata</taxon>
        <taxon>Oligohymenophorea</taxon>
        <taxon>Peniculida</taxon>
        <taxon>Parameciidae</taxon>
        <taxon>Paramecium</taxon>
    </lineage>
</organism>
<dbReference type="GO" id="GO:0060271">
    <property type="term" value="P:cilium assembly"/>
    <property type="evidence" value="ECO:0000318"/>
    <property type="project" value="GO_Central"/>
</dbReference>
<evidence type="ECO:0000256" key="1">
    <source>
        <dbReference type="PROSITE-ProRule" id="PRU00339"/>
    </source>
</evidence>
<name>A0BT86_PARTE</name>